<dbReference type="Pfam" id="PF19494">
    <property type="entry name" value="DUF6029"/>
    <property type="match status" value="1"/>
</dbReference>
<protein>
    <recommendedName>
        <fullName evidence="4">TonB-dependent receptor</fullName>
    </recommendedName>
</protein>
<name>A0A3R6FMT4_9BACT</name>
<sequence>MNKKLTLALAALTLSAATASAQTIKVTKDYDVQITGSLQTDFLVPQEDNKIGTGTYDDKVLNNTYAEVHALSKYVDAGVRLEYLDHPLPGFDKDFKGWGVPFYYIKGKLKNAELTLGNFYEQFGSGFILRTYEERSLGIDNSLLGGRVMVRPFKGVQAKVIVGTQRRYWDTQSLIGGADLELSVSEWSQKMQQSGTNLTLGASWVVNHQHQKEDVFADATHKLRFVENTNAFDVRANFQKGGFSVLGEYAQKTEDPTFDGKFPYIYRKGYVTMLSTSYSQSGMSILLQAKRSDNMNFRSCRTETSATASTINHLPAFAMQQTYALASLYSYGTQPNGEWAYQAEFGYKFKRKTFLGGKYGTSVKLNFSHIRSIDKKIHDGGKPGTDGYGSPFWKQGDELYYQDINVQLEKKITKDFKLNLMYMNQFYNKTVAEGHGGTIHSDIYIAEAKYRINKKLTLRGEAQYLHTDKDQGDWYFGLLELSFLPHFMFTISDQYNGNEHYYTSLGAEDKSKGTHKEHYINGSVTFTHGAHRLQVGYGKTRAGYNCSGGVCRYVPASKGVTVSYNYNF</sequence>
<keyword evidence="3" id="KW-1185">Reference proteome</keyword>
<organism evidence="2 3">
    <name type="scientific">Leyella stercorea</name>
    <dbReference type="NCBI Taxonomy" id="363265"/>
    <lineage>
        <taxon>Bacteria</taxon>
        <taxon>Pseudomonadati</taxon>
        <taxon>Bacteroidota</taxon>
        <taxon>Bacteroidia</taxon>
        <taxon>Bacteroidales</taxon>
        <taxon>Prevotellaceae</taxon>
        <taxon>Leyella</taxon>
    </lineage>
</organism>
<reference evidence="2 3" key="1">
    <citation type="submission" date="2018-08" db="EMBL/GenBank/DDBJ databases">
        <title>A genome reference for cultivated species of the human gut microbiota.</title>
        <authorList>
            <person name="Zou Y."/>
            <person name="Xue W."/>
            <person name="Luo G."/>
        </authorList>
    </citation>
    <scope>NUCLEOTIDE SEQUENCE [LARGE SCALE GENOMIC DNA]</scope>
    <source>
        <strain evidence="2 3">AF42-9</strain>
    </source>
</reference>
<feature type="signal peptide" evidence="1">
    <location>
        <begin position="1"/>
        <end position="21"/>
    </location>
</feature>
<evidence type="ECO:0000313" key="2">
    <source>
        <dbReference type="EMBL" id="RHK53035.1"/>
    </source>
</evidence>
<dbReference type="EMBL" id="QRNO01000002">
    <property type="protein sequence ID" value="RHK53035.1"/>
    <property type="molecule type" value="Genomic_DNA"/>
</dbReference>
<dbReference type="InterPro" id="IPR046070">
    <property type="entry name" value="DUF6029"/>
</dbReference>
<comment type="caution">
    <text evidence="2">The sequence shown here is derived from an EMBL/GenBank/DDBJ whole genome shotgun (WGS) entry which is preliminary data.</text>
</comment>
<dbReference type="RefSeq" id="WP_118354471.1">
    <property type="nucleotide sequence ID" value="NZ_JAIJOK010000008.1"/>
</dbReference>
<evidence type="ECO:0000313" key="3">
    <source>
        <dbReference type="Proteomes" id="UP000286598"/>
    </source>
</evidence>
<dbReference type="Proteomes" id="UP000286598">
    <property type="component" value="Unassembled WGS sequence"/>
</dbReference>
<keyword evidence="1" id="KW-0732">Signal</keyword>
<proteinExistence type="predicted"/>
<gene>
    <name evidence="2" type="ORF">DW060_00795</name>
</gene>
<dbReference type="OrthoDB" id="5480631at2"/>
<accession>A0A3R6FMT4</accession>
<evidence type="ECO:0008006" key="4">
    <source>
        <dbReference type="Google" id="ProtNLM"/>
    </source>
</evidence>
<feature type="chain" id="PRO_5018707603" description="TonB-dependent receptor" evidence="1">
    <location>
        <begin position="22"/>
        <end position="568"/>
    </location>
</feature>
<dbReference type="SUPFAM" id="SSF56935">
    <property type="entry name" value="Porins"/>
    <property type="match status" value="1"/>
</dbReference>
<evidence type="ECO:0000256" key="1">
    <source>
        <dbReference type="SAM" id="SignalP"/>
    </source>
</evidence>
<dbReference type="AlphaFoldDB" id="A0A3R6FMT4"/>